<evidence type="ECO:0000313" key="1">
    <source>
        <dbReference type="EMBL" id="SVB78591.1"/>
    </source>
</evidence>
<gene>
    <name evidence="1" type="ORF">METZ01_LOCUS231445</name>
</gene>
<organism evidence="1">
    <name type="scientific">marine metagenome</name>
    <dbReference type="NCBI Taxonomy" id="408172"/>
    <lineage>
        <taxon>unclassified sequences</taxon>
        <taxon>metagenomes</taxon>
        <taxon>ecological metagenomes</taxon>
    </lineage>
</organism>
<name>A0A382GWN7_9ZZZZ</name>
<reference evidence="1" key="1">
    <citation type="submission" date="2018-05" db="EMBL/GenBank/DDBJ databases">
        <authorList>
            <person name="Lanie J.A."/>
            <person name="Ng W.-L."/>
            <person name="Kazmierczak K.M."/>
            <person name="Andrzejewski T.M."/>
            <person name="Davidsen T.M."/>
            <person name="Wayne K.J."/>
            <person name="Tettelin H."/>
            <person name="Glass J.I."/>
            <person name="Rusch D."/>
            <person name="Podicherti R."/>
            <person name="Tsui H.-C.T."/>
            <person name="Winkler M.E."/>
        </authorList>
    </citation>
    <scope>NUCLEOTIDE SEQUENCE</scope>
</reference>
<dbReference type="AlphaFoldDB" id="A0A382GWN7"/>
<protein>
    <submittedName>
        <fullName evidence="1">Uncharacterized protein</fullName>
    </submittedName>
</protein>
<accession>A0A382GWN7</accession>
<proteinExistence type="predicted"/>
<sequence length="26" mass="2887">MNSFINYPNPSVNGKKVGCGLIFHIH</sequence>
<dbReference type="EMBL" id="UINC01057443">
    <property type="protein sequence ID" value="SVB78591.1"/>
    <property type="molecule type" value="Genomic_DNA"/>
</dbReference>